<dbReference type="InterPro" id="IPR036890">
    <property type="entry name" value="HATPase_C_sf"/>
</dbReference>
<feature type="domain" description="STAS" evidence="1">
    <location>
        <begin position="1"/>
        <end position="100"/>
    </location>
</feature>
<reference evidence="2" key="1">
    <citation type="submission" date="2021-11" db="EMBL/GenBank/DDBJ databases">
        <title>Development of a sustainable strategy for remediation of hydrocarbon-contaminated territories based on the waste exchange concept.</title>
        <authorList>
            <person name="Elkin A."/>
        </authorList>
    </citation>
    <scope>NUCLEOTIDE SEQUENCE</scope>
    <source>
        <strain evidence="2">IEGM 757</strain>
    </source>
</reference>
<dbReference type="Gene3D" id="3.30.565.10">
    <property type="entry name" value="Histidine kinase-like ATPase, C-terminal domain"/>
    <property type="match status" value="1"/>
</dbReference>
<proteinExistence type="predicted"/>
<dbReference type="InterPro" id="IPR002645">
    <property type="entry name" value="STAS_dom"/>
</dbReference>
<sequence>MDIRVRPGGSLDGNGAITGASVSADPDVISIDISAAAFVDPFGLVTLAAVTEEATRSGLGVNVSWPRGTDLRRYLARMHVADALGSLGVTCQLPEVNENPSGDRFLELTRFEGSDRGSELAEKVYNILSVDDLDDAKTLYSCVSEAIGNVTEHSEVGGGWAALQQYRREGRNEVVFAVADSGVGLRRTLSRHHSVNDDAQAVRLAAQFGISGTGDQARGRGIAGIAEKARERGGYMRLWSGRAEGLTGAPKGFLRVKRAVTYPGTVLSATLSYN</sequence>
<organism evidence="2 3">
    <name type="scientific">Rhodococcus rhodochrous</name>
    <dbReference type="NCBI Taxonomy" id="1829"/>
    <lineage>
        <taxon>Bacteria</taxon>
        <taxon>Bacillati</taxon>
        <taxon>Actinomycetota</taxon>
        <taxon>Actinomycetes</taxon>
        <taxon>Mycobacteriales</taxon>
        <taxon>Nocardiaceae</taxon>
        <taxon>Rhodococcus</taxon>
    </lineage>
</organism>
<dbReference type="EMBL" id="JAJNCO010000004">
    <property type="protein sequence ID" value="MCD2111427.1"/>
    <property type="molecule type" value="Genomic_DNA"/>
</dbReference>
<dbReference type="SUPFAM" id="SSF55874">
    <property type="entry name" value="ATPase domain of HSP90 chaperone/DNA topoisomerase II/histidine kinase"/>
    <property type="match status" value="1"/>
</dbReference>
<dbReference type="AlphaFoldDB" id="A0AAW4XEF3"/>
<evidence type="ECO:0000259" key="1">
    <source>
        <dbReference type="PROSITE" id="PS50801"/>
    </source>
</evidence>
<accession>A0AAW4XEF3</accession>
<dbReference type="RefSeq" id="WP_230789910.1">
    <property type="nucleotide sequence ID" value="NZ_JAJNCO010000004.1"/>
</dbReference>
<evidence type="ECO:0000313" key="3">
    <source>
        <dbReference type="Proteomes" id="UP001198630"/>
    </source>
</evidence>
<dbReference type="Proteomes" id="UP001198630">
    <property type="component" value="Unassembled WGS sequence"/>
</dbReference>
<protein>
    <recommendedName>
        <fullName evidence="1">STAS domain-containing protein</fullName>
    </recommendedName>
</protein>
<gene>
    <name evidence="2" type="ORF">LQ384_10005</name>
</gene>
<comment type="caution">
    <text evidence="2">The sequence shown here is derived from an EMBL/GenBank/DDBJ whole genome shotgun (WGS) entry which is preliminary data.</text>
</comment>
<name>A0AAW4XEF3_RHORH</name>
<evidence type="ECO:0000313" key="2">
    <source>
        <dbReference type="EMBL" id="MCD2111427.1"/>
    </source>
</evidence>
<dbReference type="PROSITE" id="PS50801">
    <property type="entry name" value="STAS"/>
    <property type="match status" value="1"/>
</dbReference>